<dbReference type="PANTHER" id="PTHR16305">
    <property type="entry name" value="TESTICULAR SOLUBLE ADENYLYL CYCLASE"/>
    <property type="match status" value="1"/>
</dbReference>
<sequence length="928" mass="100665">MLVERSVEEYLLDGVIEDCAEGGAQVVLIGGGLASGKTALLRAFWERACDKGALLLSATGSRAERTLRMGVLGQLVRSEAVPAELAALAAELASGEIDAHGRDDGDSVVFTPAAAAFARRVCEMVLELARERPVVIAVDDVHFADGPSLQVLLYLIRRMRRSQVCLVLTEWAQPYPTRPWFRGELTRHPYRQIRLAPLSHRGVTELVTSELGQSGAAGLTPAFHAVTGGNPLLVRALAADQLSPAARPINMAGELLVSSAFVQAVLDCLHRWEPSLLEVARGAALLGEDITSSLIGHLTGMELDSVTQVLDVLTEAGLLVGGRFRHPSAEAAVLDGIPPRERAAMHLRAAEMLYQRGMASARIARHIVAADQVARPWAIKVLRDAAEQAFAIDDVEFAGRCLKLALRGGPDERERALITMALATVEWRDNPSAAARWLTPLREALFDRVLTGRDAAAVIRCLLWQGDLEGAAKALAVLVDSNDPADAQIVAELQLTYHLIYGTRQGPAFRETAWTACGGAVPGNGNPWTRTVATLTTMLHRGVRDDVVSSARHLLQSSPLSDATLEIVMTALLALTYVDELDSATTWCDMLLDEAMRRRAVTWQALLGSVSAEIALRRGQLESAEEKARSALDLLPAQSWGILIGYPLSTLLLATTGMGRHDQAASIMQCVVPQSMFDTVIGARYLHARGHHFLETDRVLAAFSDFHRCGDLMREFDLDTPALVPWRSDLAMVHLRLDQCQTARALLSEQLERLGGISRHIKGITLRVMAASSDLQQRPALLRDAIDNLQRSGDRLELARALALLSEVYHEIGEFGPARVMAYRASREAKACGVDMEIPLLAGARGHEQVDPEPEQGESVLSEAERRVASLAALGHTNREISQRLYITPSTVEQHLTRVYRKLNVAGRKDLPAELSPNGVAPLGAASG</sequence>
<feature type="domain" description="HTH luxR-type" evidence="3">
    <location>
        <begin position="854"/>
        <end position="919"/>
    </location>
</feature>
<dbReference type="Proteomes" id="UP001596004">
    <property type="component" value="Unassembled WGS sequence"/>
</dbReference>
<dbReference type="InterPro" id="IPR036388">
    <property type="entry name" value="WH-like_DNA-bd_sf"/>
</dbReference>
<dbReference type="EMBL" id="JBHSFP010000012">
    <property type="protein sequence ID" value="MFC4533020.1"/>
    <property type="molecule type" value="Genomic_DNA"/>
</dbReference>
<reference evidence="5" key="1">
    <citation type="journal article" date="2019" name="Int. J. Syst. Evol. Microbiol.">
        <title>The Global Catalogue of Microorganisms (GCM) 10K type strain sequencing project: providing services to taxonomists for standard genome sequencing and annotation.</title>
        <authorList>
            <consortium name="The Broad Institute Genomics Platform"/>
            <consortium name="The Broad Institute Genome Sequencing Center for Infectious Disease"/>
            <person name="Wu L."/>
            <person name="Ma J."/>
        </authorList>
    </citation>
    <scope>NUCLEOTIDE SEQUENCE [LARGE SCALE GENOMIC DNA]</scope>
    <source>
        <strain evidence="5">CGMCC 4.7132</strain>
    </source>
</reference>
<dbReference type="InterPro" id="IPR000792">
    <property type="entry name" value="Tscrpt_reg_LuxR_C"/>
</dbReference>
<dbReference type="SUPFAM" id="SSF52540">
    <property type="entry name" value="P-loop containing nucleoside triphosphate hydrolases"/>
    <property type="match status" value="1"/>
</dbReference>
<comment type="caution">
    <text evidence="4">The sequence shown here is derived from an EMBL/GenBank/DDBJ whole genome shotgun (WGS) entry which is preliminary data.</text>
</comment>
<keyword evidence="5" id="KW-1185">Reference proteome</keyword>
<dbReference type="PRINTS" id="PR00038">
    <property type="entry name" value="HTHLUXR"/>
</dbReference>
<keyword evidence="2 4" id="KW-0067">ATP-binding</keyword>
<dbReference type="PROSITE" id="PS00622">
    <property type="entry name" value="HTH_LUXR_1"/>
    <property type="match status" value="1"/>
</dbReference>
<dbReference type="SMART" id="SM00421">
    <property type="entry name" value="HTH_LUXR"/>
    <property type="match status" value="1"/>
</dbReference>
<dbReference type="GO" id="GO:0005524">
    <property type="term" value="F:ATP binding"/>
    <property type="evidence" value="ECO:0007669"/>
    <property type="project" value="UniProtKB-KW"/>
</dbReference>
<organism evidence="4 5">
    <name type="scientific">Sphaerisporangium dianthi</name>
    <dbReference type="NCBI Taxonomy" id="1436120"/>
    <lineage>
        <taxon>Bacteria</taxon>
        <taxon>Bacillati</taxon>
        <taxon>Actinomycetota</taxon>
        <taxon>Actinomycetes</taxon>
        <taxon>Streptosporangiales</taxon>
        <taxon>Streptosporangiaceae</taxon>
        <taxon>Sphaerisporangium</taxon>
    </lineage>
</organism>
<evidence type="ECO:0000256" key="1">
    <source>
        <dbReference type="ARBA" id="ARBA00022741"/>
    </source>
</evidence>
<gene>
    <name evidence="4" type="ORF">ACFO60_19760</name>
</gene>
<evidence type="ECO:0000256" key="2">
    <source>
        <dbReference type="ARBA" id="ARBA00022840"/>
    </source>
</evidence>
<dbReference type="Pfam" id="PF13191">
    <property type="entry name" value="AAA_16"/>
    <property type="match status" value="1"/>
</dbReference>
<dbReference type="PANTHER" id="PTHR16305:SF35">
    <property type="entry name" value="TRANSCRIPTIONAL ACTIVATOR DOMAIN"/>
    <property type="match status" value="1"/>
</dbReference>
<dbReference type="InterPro" id="IPR041664">
    <property type="entry name" value="AAA_16"/>
</dbReference>
<dbReference type="Pfam" id="PF00196">
    <property type="entry name" value="GerE"/>
    <property type="match status" value="1"/>
</dbReference>
<dbReference type="PROSITE" id="PS50043">
    <property type="entry name" value="HTH_LUXR_2"/>
    <property type="match status" value="1"/>
</dbReference>
<name>A0ABV9CJM2_9ACTN</name>
<evidence type="ECO:0000313" key="5">
    <source>
        <dbReference type="Proteomes" id="UP001596004"/>
    </source>
</evidence>
<dbReference type="CDD" id="cd06170">
    <property type="entry name" value="LuxR_C_like"/>
    <property type="match status" value="1"/>
</dbReference>
<protein>
    <submittedName>
        <fullName evidence="4">ATP-binding protein</fullName>
    </submittedName>
</protein>
<proteinExistence type="predicted"/>
<evidence type="ECO:0000259" key="3">
    <source>
        <dbReference type="PROSITE" id="PS50043"/>
    </source>
</evidence>
<dbReference type="InterPro" id="IPR027417">
    <property type="entry name" value="P-loop_NTPase"/>
</dbReference>
<dbReference type="RefSeq" id="WP_380841972.1">
    <property type="nucleotide sequence ID" value="NZ_JBHSFP010000012.1"/>
</dbReference>
<evidence type="ECO:0000313" key="4">
    <source>
        <dbReference type="EMBL" id="MFC4533020.1"/>
    </source>
</evidence>
<dbReference type="SUPFAM" id="SSF46894">
    <property type="entry name" value="C-terminal effector domain of the bipartite response regulators"/>
    <property type="match status" value="1"/>
</dbReference>
<dbReference type="Gene3D" id="1.10.10.10">
    <property type="entry name" value="Winged helix-like DNA-binding domain superfamily/Winged helix DNA-binding domain"/>
    <property type="match status" value="1"/>
</dbReference>
<keyword evidence="1" id="KW-0547">Nucleotide-binding</keyword>
<dbReference type="InterPro" id="IPR016032">
    <property type="entry name" value="Sig_transdc_resp-reg_C-effctor"/>
</dbReference>
<accession>A0ABV9CJM2</accession>